<reference evidence="1 2" key="1">
    <citation type="submission" date="2018-06" db="EMBL/GenBank/DDBJ databases">
        <authorList>
            <consortium name="Pathogen Informatics"/>
            <person name="Doyle S."/>
        </authorList>
    </citation>
    <scope>NUCLEOTIDE SEQUENCE [LARGE SCALE GENOMIC DNA]</scope>
    <source>
        <strain evidence="1 2">NCTC11165</strain>
    </source>
</reference>
<name>A0A2X1BRK5_BREDI</name>
<proteinExistence type="predicted"/>
<dbReference type="RefSeq" id="WP_252865605.1">
    <property type="nucleotide sequence ID" value="NZ_UAQM01000011.1"/>
</dbReference>
<protein>
    <submittedName>
        <fullName evidence="1">Uncharacterized protein</fullName>
    </submittedName>
</protein>
<accession>A0A2X1BRK5</accession>
<dbReference type="Proteomes" id="UP000250358">
    <property type="component" value="Unassembled WGS sequence"/>
</dbReference>
<dbReference type="AlphaFoldDB" id="A0A2X1BRK5"/>
<sequence>MCGYTGHEFGAHYPDSVCIDGFLWDADSGDEGGLTHGGDWACPRCNTASFIEDAAEEYSDGSCGASMGRPWCGAVMFERVVAKAFAENPEQTSASIATLKPFEASDWQDREAVQEGRVPWDQTIMAAISPAAILNRLQAEQGAK</sequence>
<organism evidence="1 2">
    <name type="scientific">Brevundimonas diminuta</name>
    <name type="common">Pseudomonas diminuta</name>
    <dbReference type="NCBI Taxonomy" id="293"/>
    <lineage>
        <taxon>Bacteria</taxon>
        <taxon>Pseudomonadati</taxon>
        <taxon>Pseudomonadota</taxon>
        <taxon>Alphaproteobacteria</taxon>
        <taxon>Caulobacterales</taxon>
        <taxon>Caulobacteraceae</taxon>
        <taxon>Brevundimonas</taxon>
    </lineage>
</organism>
<dbReference type="EMBL" id="UAQM01000011">
    <property type="protein sequence ID" value="SPU44281.1"/>
    <property type="molecule type" value="Genomic_DNA"/>
</dbReference>
<gene>
    <name evidence="1" type="ORF">NCTC11165_01683</name>
</gene>
<evidence type="ECO:0000313" key="1">
    <source>
        <dbReference type="EMBL" id="SPU44281.1"/>
    </source>
</evidence>
<evidence type="ECO:0000313" key="2">
    <source>
        <dbReference type="Proteomes" id="UP000250358"/>
    </source>
</evidence>